<dbReference type="Proteomes" id="UP000001299">
    <property type="component" value="Chromosome 1"/>
</dbReference>
<evidence type="ECO:0000313" key="4">
    <source>
        <dbReference type="Proteomes" id="UP000001299"/>
    </source>
</evidence>
<evidence type="ECO:0000313" key="3">
    <source>
        <dbReference type="EMBL" id="ADL34916.1"/>
    </source>
</evidence>
<dbReference type="EMBL" id="CP001810">
    <property type="protein sequence ID" value="ADL34916.1"/>
    <property type="molecule type" value="Genomic_DNA"/>
</dbReference>
<dbReference type="Pfam" id="PF00535">
    <property type="entry name" value="Glycos_transf_2"/>
    <property type="match status" value="1"/>
</dbReference>
<dbReference type="AlphaFoldDB" id="E0RX08"/>
<dbReference type="InterPro" id="IPR001173">
    <property type="entry name" value="Glyco_trans_2-like"/>
</dbReference>
<dbReference type="RefSeq" id="WP_013281569.1">
    <property type="nucleotide sequence ID" value="NC_014387.1"/>
</dbReference>
<organism evidence="3 4">
    <name type="scientific">Butyrivibrio proteoclasticus (strain ATCC 51982 / DSM 14932 / B316)</name>
    <name type="common">Clostridium proteoclasticum</name>
    <dbReference type="NCBI Taxonomy" id="515622"/>
    <lineage>
        <taxon>Bacteria</taxon>
        <taxon>Bacillati</taxon>
        <taxon>Bacillota</taxon>
        <taxon>Clostridia</taxon>
        <taxon>Lachnospirales</taxon>
        <taxon>Lachnospiraceae</taxon>
        <taxon>Butyrivibrio</taxon>
    </lineage>
</organism>
<gene>
    <name evidence="3" type="ordered locus">bpr_I2183</name>
</gene>
<dbReference type="SUPFAM" id="SSF53448">
    <property type="entry name" value="Nucleotide-diphospho-sugar transferases"/>
    <property type="match status" value="1"/>
</dbReference>
<reference evidence="3 4" key="1">
    <citation type="journal article" date="2010" name="PLoS ONE">
        <title>The glycobiome of the rumen bacterium Butyrivibrio proteoclasticus B316(T) highlights adaptation to a polysaccharide-rich environment.</title>
        <authorList>
            <person name="Kelly W.J."/>
            <person name="Leahy S.C."/>
            <person name="Altermann E."/>
            <person name="Yeoman C.J."/>
            <person name="Dunne J.C."/>
            <person name="Kong Z."/>
            <person name="Pacheco D.M."/>
            <person name="Li D."/>
            <person name="Noel S.J."/>
            <person name="Moon C.D."/>
            <person name="Cookson A.L."/>
            <person name="Attwood G.T."/>
        </authorList>
    </citation>
    <scope>NUCLEOTIDE SEQUENCE [LARGE SCALE GENOMIC DNA]</scope>
    <source>
        <strain evidence="4">ATCC 51982 / DSM 14932 / B316</strain>
    </source>
</reference>
<dbReference type="HOGENOM" id="CLU_025996_0_5_9"/>
<dbReference type="InterPro" id="IPR050834">
    <property type="entry name" value="Glycosyltransf_2"/>
</dbReference>
<accession>E0RX08</accession>
<comment type="similarity">
    <text evidence="1">Belongs to the glycosyltransferase 2 family.</text>
</comment>
<dbReference type="InterPro" id="IPR029044">
    <property type="entry name" value="Nucleotide-diphossugar_trans"/>
</dbReference>
<dbReference type="PANTHER" id="PTHR43685">
    <property type="entry name" value="GLYCOSYLTRANSFERASE"/>
    <property type="match status" value="1"/>
</dbReference>
<evidence type="ECO:0000259" key="2">
    <source>
        <dbReference type="Pfam" id="PF00535"/>
    </source>
</evidence>
<dbReference type="CAZy" id="GT2">
    <property type="family name" value="Glycosyltransferase Family 2"/>
</dbReference>
<keyword evidence="4" id="KW-1185">Reference proteome</keyword>
<dbReference type="GO" id="GO:0016740">
    <property type="term" value="F:transferase activity"/>
    <property type="evidence" value="ECO:0007669"/>
    <property type="project" value="UniProtKB-KW"/>
</dbReference>
<keyword evidence="3" id="KW-0808">Transferase</keyword>
<feature type="domain" description="Glycosyltransferase 2-like" evidence="2">
    <location>
        <begin position="8"/>
        <end position="156"/>
    </location>
</feature>
<proteinExistence type="inferred from homology"/>
<sequence>MRYHPLVSVIIPVYNREKTIVRALRSVLNQTYANYEIIVVNDGSTDGSLSLIRSFVDDRITVISLSENHGASFARNIGMTEAKGEYIAFQDSDDEWLADKLEIQVDYMFNNGLYAVFCPYNQFFYGYKSLIPDQIFYQYEEIEKSILKILSRNNIIGTPSLVISKEIIEKVGVFDTQLFRLEDYDYVIRIAKKFKIGFIGRPLLNAFVQENSLTVNVHEEEAILQLLKKHSDFLDSEYFAKYLCSIGFFDKGGKVDCSKVECFNNLTSYDCSSNVIDYYSTECNRKIKILNTQFNCFANNPNANEFVIYGAGLKGCKALYELRKKGKEPVAFVVSDCVENCQLNGVPVCSIDDIENKELLFIIAAGSKNTEDIAFNLVSKGFFKFIVFEA</sequence>
<dbReference type="CDD" id="cd00761">
    <property type="entry name" value="Glyco_tranf_GTA_type"/>
    <property type="match status" value="1"/>
</dbReference>
<dbReference type="KEGG" id="bpb:bpr_I2183"/>
<dbReference type="STRING" id="515622.bpr_I2183"/>
<dbReference type="Gene3D" id="3.90.550.10">
    <property type="entry name" value="Spore Coat Polysaccharide Biosynthesis Protein SpsA, Chain A"/>
    <property type="match status" value="1"/>
</dbReference>
<protein>
    <submittedName>
        <fullName evidence="3">Glycosyl transferase GT2 family</fullName>
    </submittedName>
</protein>
<evidence type="ECO:0000256" key="1">
    <source>
        <dbReference type="ARBA" id="ARBA00006739"/>
    </source>
</evidence>
<dbReference type="PANTHER" id="PTHR43685:SF11">
    <property type="entry name" value="GLYCOSYLTRANSFERASE TAGX-RELATED"/>
    <property type="match status" value="1"/>
</dbReference>
<dbReference type="eggNOG" id="COG1216">
    <property type="taxonomic scope" value="Bacteria"/>
</dbReference>
<name>E0RX08_BUTPB</name>